<protein>
    <recommendedName>
        <fullName evidence="3">GH18 domain-containing protein</fullName>
    </recommendedName>
</protein>
<comment type="caution">
    <text evidence="1">The sequence shown here is derived from an EMBL/GenBank/DDBJ whole genome shotgun (WGS) entry which is preliminary data.</text>
</comment>
<keyword evidence="2" id="KW-1185">Reference proteome</keyword>
<evidence type="ECO:0000313" key="1">
    <source>
        <dbReference type="EMBL" id="GFS20871.1"/>
    </source>
</evidence>
<proteinExistence type="predicted"/>
<evidence type="ECO:0008006" key="3">
    <source>
        <dbReference type="Google" id="ProtNLM"/>
    </source>
</evidence>
<sequence>MGSFDGAETCELVVLFLLSKLNHLNISIGLYRDDGLAACKLSPKQAETTKKEMCKISNEYNLNNLDISLDLENDMYMPYHKPSNNTT</sequence>
<dbReference type="AlphaFoldDB" id="A0AAV4JJW7"/>
<dbReference type="Proteomes" id="UP000762676">
    <property type="component" value="Unassembled WGS sequence"/>
</dbReference>
<reference evidence="1 2" key="1">
    <citation type="journal article" date="2021" name="Elife">
        <title>Chloroplast acquisition without the gene transfer in kleptoplastic sea slugs, Plakobranchus ocellatus.</title>
        <authorList>
            <person name="Maeda T."/>
            <person name="Takahashi S."/>
            <person name="Yoshida T."/>
            <person name="Shimamura S."/>
            <person name="Takaki Y."/>
            <person name="Nagai Y."/>
            <person name="Toyoda A."/>
            <person name="Suzuki Y."/>
            <person name="Arimoto A."/>
            <person name="Ishii H."/>
            <person name="Satoh N."/>
            <person name="Nishiyama T."/>
            <person name="Hasebe M."/>
            <person name="Maruyama T."/>
            <person name="Minagawa J."/>
            <person name="Obokata J."/>
            <person name="Shigenobu S."/>
        </authorList>
    </citation>
    <scope>NUCLEOTIDE SEQUENCE [LARGE SCALE GENOMIC DNA]</scope>
</reference>
<name>A0AAV4JJW7_9GAST</name>
<evidence type="ECO:0000313" key="2">
    <source>
        <dbReference type="Proteomes" id="UP000762676"/>
    </source>
</evidence>
<dbReference type="EMBL" id="BMAT01013829">
    <property type="protein sequence ID" value="GFS20871.1"/>
    <property type="molecule type" value="Genomic_DNA"/>
</dbReference>
<gene>
    <name evidence="1" type="ORF">ElyMa_006909200</name>
</gene>
<accession>A0AAV4JJW7</accession>
<organism evidence="1 2">
    <name type="scientific">Elysia marginata</name>
    <dbReference type="NCBI Taxonomy" id="1093978"/>
    <lineage>
        <taxon>Eukaryota</taxon>
        <taxon>Metazoa</taxon>
        <taxon>Spiralia</taxon>
        <taxon>Lophotrochozoa</taxon>
        <taxon>Mollusca</taxon>
        <taxon>Gastropoda</taxon>
        <taxon>Heterobranchia</taxon>
        <taxon>Euthyneura</taxon>
        <taxon>Panpulmonata</taxon>
        <taxon>Sacoglossa</taxon>
        <taxon>Placobranchoidea</taxon>
        <taxon>Plakobranchidae</taxon>
        <taxon>Elysia</taxon>
    </lineage>
</organism>